<keyword evidence="3 5" id="KW-0720">Serine protease</keyword>
<organism evidence="8">
    <name type="scientific">Castor canadensis</name>
    <name type="common">American beaver</name>
    <dbReference type="NCBI Taxonomy" id="51338"/>
    <lineage>
        <taxon>Eukaryota</taxon>
        <taxon>Metazoa</taxon>
        <taxon>Chordata</taxon>
        <taxon>Craniata</taxon>
        <taxon>Vertebrata</taxon>
        <taxon>Euteleostomi</taxon>
        <taxon>Mammalia</taxon>
        <taxon>Eutheria</taxon>
        <taxon>Euarchontoglires</taxon>
        <taxon>Glires</taxon>
        <taxon>Rodentia</taxon>
        <taxon>Castorimorpha</taxon>
        <taxon>Castoridae</taxon>
        <taxon>Castor</taxon>
    </lineage>
</organism>
<evidence type="ECO:0000313" key="8">
    <source>
        <dbReference type="Ensembl" id="ENSCCNP00000031938.1"/>
    </source>
</evidence>
<evidence type="ECO:0000313" key="9">
    <source>
        <dbReference type="Proteomes" id="UP001732720"/>
    </source>
</evidence>
<dbReference type="GeneID" id="109700762"/>
<keyword evidence="4" id="KW-1015">Disulfide bond</keyword>
<sequence length="327" mass="36059">MAAPAYGLSSRRPSALGVLLLLFLLGPPSRVMTTVHEQPKSQGDSLSKYVACGKRPIQGKILGGAPAPKRKWPWQVSVHYAGFHVCGGSILNEYWVLSAAHCFGREKRFEMFDLYVGIINLRVADTYTQWYEVNQVILHPTYELFHPIGGDVALVQVKTPIEFSDSVLPICLAPPNVNLTSVSCWATGWGLVSQRGFSLDELQEVQLPLIPKNLCQLLYGYSSFILPDMLCAGDIMNIKTVCEGDSGGPLVCEFNHTWLQIGIVSWGRGCAQPMYPGVYARVSYYSNWIRYHIEITPVPLQPSPALSPSLEAAHLVLVIMLVGLSVL</sequence>
<name>A0A8C0XNZ2_CASCN</name>
<accession>A0A8C0XNZ2</accession>
<dbReference type="InterPro" id="IPR018114">
    <property type="entry name" value="TRYPSIN_HIS"/>
</dbReference>
<dbReference type="InterPro" id="IPR009003">
    <property type="entry name" value="Peptidase_S1_PA"/>
</dbReference>
<dbReference type="Ensembl" id="ENSCCNT00000040128.1">
    <property type="protein sequence ID" value="ENSCCNP00000031938.1"/>
    <property type="gene ID" value="ENSCCNG00000030348.1"/>
</dbReference>
<evidence type="ECO:0000256" key="6">
    <source>
        <dbReference type="SAM" id="SignalP"/>
    </source>
</evidence>
<dbReference type="GO" id="GO:0006508">
    <property type="term" value="P:proteolysis"/>
    <property type="evidence" value="ECO:0007669"/>
    <property type="project" value="UniProtKB-KW"/>
</dbReference>
<gene>
    <name evidence="8 10" type="primary">Prss38</name>
</gene>
<dbReference type="InterPro" id="IPR043504">
    <property type="entry name" value="Peptidase_S1_PA_chymotrypsin"/>
</dbReference>
<keyword evidence="9" id="KW-1185">Reference proteome</keyword>
<evidence type="ECO:0000256" key="3">
    <source>
        <dbReference type="ARBA" id="ARBA00022825"/>
    </source>
</evidence>
<reference evidence="8" key="1">
    <citation type="submission" date="2023-09" db="UniProtKB">
        <authorList>
            <consortium name="Ensembl"/>
        </authorList>
    </citation>
    <scope>IDENTIFICATION</scope>
</reference>
<evidence type="ECO:0000259" key="7">
    <source>
        <dbReference type="PROSITE" id="PS50240"/>
    </source>
</evidence>
<reference evidence="10" key="2">
    <citation type="submission" date="2025-04" db="UniProtKB">
        <authorList>
            <consortium name="RefSeq"/>
        </authorList>
    </citation>
    <scope>IDENTIFICATION</scope>
    <source>
        <tissue evidence="10">Leukocyte</tissue>
    </source>
</reference>
<evidence type="ECO:0000256" key="5">
    <source>
        <dbReference type="RuleBase" id="RU363034"/>
    </source>
</evidence>
<evidence type="ECO:0000256" key="1">
    <source>
        <dbReference type="ARBA" id="ARBA00022670"/>
    </source>
</evidence>
<dbReference type="InterPro" id="IPR033116">
    <property type="entry name" value="TRYPSIN_SER"/>
</dbReference>
<dbReference type="SMART" id="SM00020">
    <property type="entry name" value="Tryp_SPc"/>
    <property type="match status" value="1"/>
</dbReference>
<keyword evidence="2 5" id="KW-0378">Hydrolase</keyword>
<dbReference type="PANTHER" id="PTHR24252:SF7">
    <property type="entry name" value="HYALIN"/>
    <property type="match status" value="1"/>
</dbReference>
<dbReference type="GO" id="GO:0004252">
    <property type="term" value="F:serine-type endopeptidase activity"/>
    <property type="evidence" value="ECO:0007669"/>
    <property type="project" value="InterPro"/>
</dbReference>
<dbReference type="InterPro" id="IPR001314">
    <property type="entry name" value="Peptidase_S1A"/>
</dbReference>
<dbReference type="InterPro" id="IPR001254">
    <property type="entry name" value="Trypsin_dom"/>
</dbReference>
<evidence type="ECO:0000313" key="10">
    <source>
        <dbReference type="RefSeq" id="XP_020041656.1"/>
    </source>
</evidence>
<dbReference type="PRINTS" id="PR00722">
    <property type="entry name" value="CHYMOTRYPSIN"/>
</dbReference>
<dbReference type="Gene3D" id="2.40.10.10">
    <property type="entry name" value="Trypsin-like serine proteases"/>
    <property type="match status" value="1"/>
</dbReference>
<dbReference type="CTD" id="339501"/>
<keyword evidence="6" id="KW-0732">Signal</keyword>
<dbReference type="PANTHER" id="PTHR24252">
    <property type="entry name" value="ACROSIN-RELATED"/>
    <property type="match status" value="1"/>
</dbReference>
<protein>
    <submittedName>
        <fullName evidence="10">Serine protease 38</fullName>
    </submittedName>
</protein>
<dbReference type="PROSITE" id="PS50240">
    <property type="entry name" value="TRYPSIN_DOM"/>
    <property type="match status" value="1"/>
</dbReference>
<dbReference type="SUPFAM" id="SSF50494">
    <property type="entry name" value="Trypsin-like serine proteases"/>
    <property type="match status" value="1"/>
</dbReference>
<dbReference type="AlphaFoldDB" id="A0A8C0XNZ2"/>
<dbReference type="KEGG" id="ccan:109700762"/>
<keyword evidence="1 5" id="KW-0645">Protease</keyword>
<dbReference type="PROSITE" id="PS00135">
    <property type="entry name" value="TRYPSIN_SER"/>
    <property type="match status" value="1"/>
</dbReference>
<dbReference type="RefSeq" id="XP_020041656.1">
    <property type="nucleotide sequence ID" value="XM_020186067.1"/>
</dbReference>
<dbReference type="Pfam" id="PF00089">
    <property type="entry name" value="Trypsin"/>
    <property type="match status" value="1"/>
</dbReference>
<proteinExistence type="predicted"/>
<feature type="signal peptide" evidence="6">
    <location>
        <begin position="1"/>
        <end position="33"/>
    </location>
</feature>
<dbReference type="Proteomes" id="UP001732720">
    <property type="component" value="Chromosome 15"/>
</dbReference>
<feature type="chain" id="PRO_5044674562" evidence="6">
    <location>
        <begin position="34"/>
        <end position="327"/>
    </location>
</feature>
<dbReference type="CDD" id="cd00190">
    <property type="entry name" value="Tryp_SPc"/>
    <property type="match status" value="1"/>
</dbReference>
<evidence type="ECO:0000256" key="4">
    <source>
        <dbReference type="ARBA" id="ARBA00023157"/>
    </source>
</evidence>
<feature type="domain" description="Peptidase S1" evidence="7">
    <location>
        <begin position="61"/>
        <end position="294"/>
    </location>
</feature>
<dbReference type="FunFam" id="2.40.10.10:FF:000039">
    <property type="entry name" value="Brain-specific serine protease 4"/>
    <property type="match status" value="1"/>
</dbReference>
<evidence type="ECO:0000256" key="2">
    <source>
        <dbReference type="ARBA" id="ARBA00022801"/>
    </source>
</evidence>
<dbReference type="PROSITE" id="PS00134">
    <property type="entry name" value="TRYPSIN_HIS"/>
    <property type="match status" value="1"/>
</dbReference>
<dbReference type="OrthoDB" id="10002959at2759"/>